<dbReference type="PANTHER" id="PTHR43464:SF19">
    <property type="entry name" value="UBIQUINONE BIOSYNTHESIS O-METHYLTRANSFERASE, MITOCHONDRIAL"/>
    <property type="match status" value="1"/>
</dbReference>
<evidence type="ECO:0000256" key="4">
    <source>
        <dbReference type="SAM" id="MobiDB-lite"/>
    </source>
</evidence>
<evidence type="ECO:0000256" key="1">
    <source>
        <dbReference type="ARBA" id="ARBA00022603"/>
    </source>
</evidence>
<feature type="compositionally biased region" description="Low complexity" evidence="4">
    <location>
        <begin position="390"/>
        <end position="445"/>
    </location>
</feature>
<feature type="region of interest" description="Disordered" evidence="4">
    <location>
        <begin position="330"/>
        <end position="494"/>
    </location>
</feature>
<dbReference type="InterPro" id="IPR013216">
    <property type="entry name" value="Methyltransf_11"/>
</dbReference>
<evidence type="ECO:0000259" key="5">
    <source>
        <dbReference type="Pfam" id="PF08241"/>
    </source>
</evidence>
<organism evidence="6 7">
    <name type="scientific">Actinoplanes ianthinogenes</name>
    <dbReference type="NCBI Taxonomy" id="122358"/>
    <lineage>
        <taxon>Bacteria</taxon>
        <taxon>Bacillati</taxon>
        <taxon>Actinomycetota</taxon>
        <taxon>Actinomycetes</taxon>
        <taxon>Micromonosporales</taxon>
        <taxon>Micromonosporaceae</taxon>
        <taxon>Actinoplanes</taxon>
    </lineage>
</organism>
<feature type="compositionally biased region" description="Low complexity" evidence="4">
    <location>
        <begin position="234"/>
        <end position="247"/>
    </location>
</feature>
<evidence type="ECO:0000256" key="2">
    <source>
        <dbReference type="ARBA" id="ARBA00022679"/>
    </source>
</evidence>
<gene>
    <name evidence="6" type="ORF">Aiant_39020</name>
</gene>
<protein>
    <recommendedName>
        <fullName evidence="5">Methyltransferase type 11 domain-containing protein</fullName>
    </recommendedName>
</protein>
<dbReference type="EMBL" id="AP023356">
    <property type="protein sequence ID" value="BCJ43245.1"/>
    <property type="molecule type" value="Genomic_DNA"/>
</dbReference>
<dbReference type="RefSeq" id="WP_306415808.1">
    <property type="nucleotide sequence ID" value="NZ_AP023356.1"/>
</dbReference>
<sequence length="494" mass="49407">MRRNDPCQYDDLADEWWRPGGRFELLHWLAAARAELIPRPAEPGRILLDAGCGGGLLAPHVRDLGYRHVGVDLRRSGLTRAAEQGVSPVGGDVAALPLADAAADVVVAGEILEHVPDLSATVAELCRVLRPGGTVVLDTLNATALSRFIAVTLGERSGVAPVGLHDPALFVTPTRLRAEFARHGVRLAVRGVRPSLPGLIRWLTSSRARPGRPLGRILPTFSTAVLYQALGHKPAPAAPTGTTPSAPVDTTAADTIPTGPTATALNGTTPTALTSTTTPAVPPGTPRTAAAATTPTALTGTTPAPTDIWRTTPAGISATAPTRAVPAAFSRAAPAASGRARPASGRAAPAASGRAASASGHAAPSSGRAAPAASGRAASASGYADPASGRAVPSSGRAAPAASGRAASASGPADPASGRAVPSSGRAAPAASGRAASASGHAAPAFGRDGEGSRYALRAGSRGVDHPGSSEERSARDRAEHPAAALVAADRDGR</sequence>
<dbReference type="Proteomes" id="UP000676967">
    <property type="component" value="Chromosome"/>
</dbReference>
<feature type="compositionally biased region" description="Polar residues" evidence="4">
    <location>
        <begin position="258"/>
        <end position="267"/>
    </location>
</feature>
<dbReference type="SUPFAM" id="SSF53335">
    <property type="entry name" value="S-adenosyl-L-methionine-dependent methyltransferases"/>
    <property type="match status" value="1"/>
</dbReference>
<reference evidence="6 7" key="1">
    <citation type="submission" date="2020-08" db="EMBL/GenBank/DDBJ databases">
        <title>Whole genome shotgun sequence of Actinoplanes ianthinogenes NBRC 13996.</title>
        <authorList>
            <person name="Komaki H."/>
            <person name="Tamura T."/>
        </authorList>
    </citation>
    <scope>NUCLEOTIDE SEQUENCE [LARGE SCALE GENOMIC DNA]</scope>
    <source>
        <strain evidence="6 7">NBRC 13996</strain>
    </source>
</reference>
<dbReference type="InterPro" id="IPR029063">
    <property type="entry name" value="SAM-dependent_MTases_sf"/>
</dbReference>
<feature type="compositionally biased region" description="Low complexity" evidence="4">
    <location>
        <begin position="286"/>
        <end position="306"/>
    </location>
</feature>
<feature type="compositionally biased region" description="Basic and acidic residues" evidence="4">
    <location>
        <begin position="463"/>
        <end position="481"/>
    </location>
</feature>
<feature type="region of interest" description="Disordered" evidence="4">
    <location>
        <begin position="234"/>
        <end position="312"/>
    </location>
</feature>
<keyword evidence="3" id="KW-0949">S-adenosyl-L-methionine</keyword>
<feature type="domain" description="Methyltransferase type 11" evidence="5">
    <location>
        <begin position="48"/>
        <end position="136"/>
    </location>
</feature>
<feature type="compositionally biased region" description="Low complexity" evidence="4">
    <location>
        <begin position="268"/>
        <end position="279"/>
    </location>
</feature>
<proteinExistence type="predicted"/>
<dbReference type="PANTHER" id="PTHR43464">
    <property type="entry name" value="METHYLTRANSFERASE"/>
    <property type="match status" value="1"/>
</dbReference>
<feature type="compositionally biased region" description="Low complexity" evidence="4">
    <location>
        <begin position="330"/>
        <end position="382"/>
    </location>
</feature>
<accession>A0ABN6CC99</accession>
<evidence type="ECO:0000313" key="7">
    <source>
        <dbReference type="Proteomes" id="UP000676967"/>
    </source>
</evidence>
<evidence type="ECO:0000256" key="3">
    <source>
        <dbReference type="ARBA" id="ARBA00022691"/>
    </source>
</evidence>
<name>A0ABN6CC99_9ACTN</name>
<keyword evidence="2" id="KW-0808">Transferase</keyword>
<keyword evidence="7" id="KW-1185">Reference proteome</keyword>
<dbReference type="Gene3D" id="3.40.50.150">
    <property type="entry name" value="Vaccinia Virus protein VP39"/>
    <property type="match status" value="1"/>
</dbReference>
<evidence type="ECO:0000313" key="6">
    <source>
        <dbReference type="EMBL" id="BCJ43245.1"/>
    </source>
</evidence>
<keyword evidence="1" id="KW-0489">Methyltransferase</keyword>
<dbReference type="Pfam" id="PF08241">
    <property type="entry name" value="Methyltransf_11"/>
    <property type="match status" value="1"/>
</dbReference>